<reference evidence="4" key="1">
    <citation type="submission" date="2020-11" db="EMBL/GenBank/DDBJ databases">
        <title>Genome of Flavobacterium soyangense.</title>
        <authorList>
            <person name="Liu Q."/>
            <person name="Xin Y.-H."/>
        </authorList>
    </citation>
    <scope>NUCLEOTIDE SEQUENCE</scope>
    <source>
        <strain evidence="4">CGMCC 1.13493</strain>
    </source>
</reference>
<sequence length="315" mass="36306">MLMPKVSIIVPIYNAEKHLRRCIDSILSQKYEDFELILVNDGSKDSSGFICEEYGLRDKRIKVILKENGGASSARNVGLNTAIGEYTAFSDSDDWMEEEWLSAMMENIGNTDLVIAGYVNHEGDEVVNKPLPLVTYSEGEIGDACFTLLNSFQMGFLWSMLFRSSIIKSNHIIMDENMTFQEDLDFILRFLTYSNSFKTIDSCQYHYYYTNKVSYRFTVYGVVKIMNSLKIILDESGYNHWRDIYGDSVLLIPLQNNTNISMKEIKSYIAQYGTYHYSATASVFLKIETLLPTFLAVFFARIAKFMLRKMNKINY</sequence>
<dbReference type="Gene3D" id="3.90.550.10">
    <property type="entry name" value="Spore Coat Polysaccharide Biosynthesis Protein SpsA, Chain A"/>
    <property type="match status" value="1"/>
</dbReference>
<dbReference type="InterPro" id="IPR001173">
    <property type="entry name" value="Glyco_trans_2-like"/>
</dbReference>
<keyword evidence="2" id="KW-0808">Transferase</keyword>
<evidence type="ECO:0000259" key="3">
    <source>
        <dbReference type="Pfam" id="PF00535"/>
    </source>
</evidence>
<evidence type="ECO:0000256" key="1">
    <source>
        <dbReference type="ARBA" id="ARBA00022676"/>
    </source>
</evidence>
<comment type="caution">
    <text evidence="4">The sequence shown here is derived from an EMBL/GenBank/DDBJ whole genome shotgun (WGS) entry which is preliminary data.</text>
</comment>
<dbReference type="SUPFAM" id="SSF53448">
    <property type="entry name" value="Nucleotide-diphospho-sugar transferases"/>
    <property type="match status" value="1"/>
</dbReference>
<organism evidence="4 5">
    <name type="scientific">Flavobacterium soyangense</name>
    <dbReference type="NCBI Taxonomy" id="2023265"/>
    <lineage>
        <taxon>Bacteria</taxon>
        <taxon>Pseudomonadati</taxon>
        <taxon>Bacteroidota</taxon>
        <taxon>Flavobacteriia</taxon>
        <taxon>Flavobacteriales</taxon>
        <taxon>Flavobacteriaceae</taxon>
        <taxon>Flavobacterium</taxon>
    </lineage>
</organism>
<keyword evidence="5" id="KW-1185">Reference proteome</keyword>
<gene>
    <name evidence="4" type="ORF">IR213_06235</name>
</gene>
<dbReference type="Proteomes" id="UP000646211">
    <property type="component" value="Unassembled WGS sequence"/>
</dbReference>
<keyword evidence="1" id="KW-0328">Glycosyltransferase</keyword>
<dbReference type="InterPro" id="IPR029044">
    <property type="entry name" value="Nucleotide-diphossugar_trans"/>
</dbReference>
<dbReference type="GO" id="GO:0016758">
    <property type="term" value="F:hexosyltransferase activity"/>
    <property type="evidence" value="ECO:0007669"/>
    <property type="project" value="UniProtKB-ARBA"/>
</dbReference>
<dbReference type="Pfam" id="PF00535">
    <property type="entry name" value="Glycos_transf_2"/>
    <property type="match status" value="1"/>
</dbReference>
<accession>A0A930U7H4</accession>
<feature type="domain" description="Glycosyltransferase 2-like" evidence="3">
    <location>
        <begin position="7"/>
        <end position="160"/>
    </location>
</feature>
<proteinExistence type="predicted"/>
<dbReference type="CDD" id="cd00761">
    <property type="entry name" value="Glyco_tranf_GTA_type"/>
    <property type="match status" value="1"/>
</dbReference>
<name>A0A930U7H4_9FLAO</name>
<protein>
    <submittedName>
        <fullName evidence="4">Glycosyltransferase family 2 protein</fullName>
    </submittedName>
</protein>
<dbReference type="EMBL" id="JADHEC010000010">
    <property type="protein sequence ID" value="MBF2708186.1"/>
    <property type="molecule type" value="Genomic_DNA"/>
</dbReference>
<dbReference type="AlphaFoldDB" id="A0A930U7H4"/>
<evidence type="ECO:0000313" key="5">
    <source>
        <dbReference type="Proteomes" id="UP000646211"/>
    </source>
</evidence>
<evidence type="ECO:0000256" key="2">
    <source>
        <dbReference type="ARBA" id="ARBA00022679"/>
    </source>
</evidence>
<dbReference type="PANTHER" id="PTHR22916">
    <property type="entry name" value="GLYCOSYLTRANSFERASE"/>
    <property type="match status" value="1"/>
</dbReference>
<evidence type="ECO:0000313" key="4">
    <source>
        <dbReference type="EMBL" id="MBF2708186.1"/>
    </source>
</evidence>
<dbReference type="PANTHER" id="PTHR22916:SF51">
    <property type="entry name" value="GLYCOSYLTRANSFERASE EPSH-RELATED"/>
    <property type="match status" value="1"/>
</dbReference>